<dbReference type="Proteomes" id="UP000077519">
    <property type="component" value="Unassembled WGS sequence"/>
</dbReference>
<name>A0A177YQQ4_9NOCA</name>
<keyword evidence="4 7" id="KW-0808">Transferase</keyword>
<comment type="caution">
    <text evidence="9">The sequence shown here is derived from an EMBL/GenBank/DDBJ whole genome shotgun (WGS) entry which is preliminary data.</text>
</comment>
<dbReference type="PANTHER" id="PTHR12001:SF85">
    <property type="entry name" value="SHORT CHAIN ISOPRENYL DIPHOSPHATE SYNTHASE"/>
    <property type="match status" value="1"/>
</dbReference>
<protein>
    <submittedName>
        <fullName evidence="9">Geranylgeranyl pyrophosphate synthase</fullName>
    </submittedName>
</protein>
<dbReference type="GO" id="GO:0008299">
    <property type="term" value="P:isoprenoid biosynthetic process"/>
    <property type="evidence" value="ECO:0007669"/>
    <property type="project" value="InterPro"/>
</dbReference>
<comment type="similarity">
    <text evidence="3 7">Belongs to the FPP/GGPP synthase family.</text>
</comment>
<dbReference type="SUPFAM" id="SSF48576">
    <property type="entry name" value="Terpenoid synthases"/>
    <property type="match status" value="1"/>
</dbReference>
<evidence type="ECO:0000256" key="8">
    <source>
        <dbReference type="SAM" id="MobiDB-lite"/>
    </source>
</evidence>
<evidence type="ECO:0000256" key="2">
    <source>
        <dbReference type="ARBA" id="ARBA00005128"/>
    </source>
</evidence>
<dbReference type="AlphaFoldDB" id="A0A177YQQ4"/>
<evidence type="ECO:0000256" key="1">
    <source>
        <dbReference type="ARBA" id="ARBA00001946"/>
    </source>
</evidence>
<evidence type="ECO:0000256" key="6">
    <source>
        <dbReference type="ARBA" id="ARBA00022842"/>
    </source>
</evidence>
<dbReference type="Pfam" id="PF00348">
    <property type="entry name" value="polyprenyl_synt"/>
    <property type="match status" value="1"/>
</dbReference>
<dbReference type="PROSITE" id="PS00444">
    <property type="entry name" value="POLYPRENYL_SYNTHASE_2"/>
    <property type="match status" value="1"/>
</dbReference>
<keyword evidence="5" id="KW-0479">Metal-binding</keyword>
<dbReference type="SFLD" id="SFLDG01017">
    <property type="entry name" value="Polyprenyl_Transferase_Like"/>
    <property type="match status" value="1"/>
</dbReference>
<organism evidence="9 10">
    <name type="scientific">Rhodococcoides kyotonense</name>
    <dbReference type="NCBI Taxonomy" id="398843"/>
    <lineage>
        <taxon>Bacteria</taxon>
        <taxon>Bacillati</taxon>
        <taxon>Actinomycetota</taxon>
        <taxon>Actinomycetes</taxon>
        <taxon>Mycobacteriales</taxon>
        <taxon>Nocardiaceae</taxon>
        <taxon>Rhodococcoides</taxon>
    </lineage>
</organism>
<dbReference type="PANTHER" id="PTHR12001">
    <property type="entry name" value="GERANYLGERANYL PYROPHOSPHATE SYNTHASE"/>
    <property type="match status" value="1"/>
</dbReference>
<feature type="compositionally biased region" description="Polar residues" evidence="8">
    <location>
        <begin position="11"/>
        <end position="24"/>
    </location>
</feature>
<evidence type="ECO:0000256" key="3">
    <source>
        <dbReference type="ARBA" id="ARBA00006706"/>
    </source>
</evidence>
<dbReference type="Gene3D" id="1.10.600.10">
    <property type="entry name" value="Farnesyl Diphosphate Synthase"/>
    <property type="match status" value="1"/>
</dbReference>
<sequence length="386" mass="40809">MPVTEDPLSGDLTSSPTRESSGLDTTVRDESVNTVQLVETALTEFFASKRQLVGALGGGYADAVDDLVAFVLRGGKRLRPAFAWTAWLGAGGDRHGPDASAVLRACASLELIQACALIHDDIIDASLTRRGFPTVHVGLAERHRAQQWSGSATRFGESAAILLGDLALCWADDMLRESGLDASAMARISPVWSAMRTEVLGGQLLDIEAEAGRDESVDAAMRVNRFKTAAYTVERPLHLGAAVAGASDLVVASLRSFGTDIGVAFQLRDDLLGVFGDPAVTGKPSGDDIREGKRTVLMAVGLQRADAGHADVATLLRTSLGSEDLTDEQIHAIRAALTDLGAVDDVEQRITELTERALDTLAAADIDAEAAARLHAIAIAATQRKY</sequence>
<feature type="region of interest" description="Disordered" evidence="8">
    <location>
        <begin position="1"/>
        <end position="26"/>
    </location>
</feature>
<dbReference type="InterPro" id="IPR033749">
    <property type="entry name" value="Polyprenyl_synt_CS"/>
</dbReference>
<comment type="cofactor">
    <cofactor evidence="1">
        <name>Mg(2+)</name>
        <dbReference type="ChEBI" id="CHEBI:18420"/>
    </cofactor>
</comment>
<accession>A0A177YQQ4</accession>
<evidence type="ECO:0000313" key="10">
    <source>
        <dbReference type="Proteomes" id="UP000077519"/>
    </source>
</evidence>
<dbReference type="GO" id="GO:0046872">
    <property type="term" value="F:metal ion binding"/>
    <property type="evidence" value="ECO:0007669"/>
    <property type="project" value="UniProtKB-KW"/>
</dbReference>
<proteinExistence type="inferred from homology"/>
<dbReference type="InterPro" id="IPR000092">
    <property type="entry name" value="Polyprenyl_synt"/>
</dbReference>
<evidence type="ECO:0000256" key="5">
    <source>
        <dbReference type="ARBA" id="ARBA00022723"/>
    </source>
</evidence>
<dbReference type="PROSITE" id="PS00723">
    <property type="entry name" value="POLYPRENYL_SYNTHASE_1"/>
    <property type="match status" value="1"/>
</dbReference>
<evidence type="ECO:0000313" key="9">
    <source>
        <dbReference type="EMBL" id="OAK57559.1"/>
    </source>
</evidence>
<evidence type="ECO:0000256" key="4">
    <source>
        <dbReference type="ARBA" id="ARBA00022679"/>
    </source>
</evidence>
<gene>
    <name evidence="9" type="ORF">A3K89_00950</name>
</gene>
<evidence type="ECO:0000256" key="7">
    <source>
        <dbReference type="RuleBase" id="RU004466"/>
    </source>
</evidence>
<dbReference type="CDD" id="cd00685">
    <property type="entry name" value="Trans_IPPS_HT"/>
    <property type="match status" value="1"/>
</dbReference>
<comment type="pathway">
    <text evidence="2">Isoprenoid biosynthesis.</text>
</comment>
<dbReference type="EMBL" id="LVHI01000001">
    <property type="protein sequence ID" value="OAK57559.1"/>
    <property type="molecule type" value="Genomic_DNA"/>
</dbReference>
<dbReference type="SFLD" id="SFLDS00005">
    <property type="entry name" value="Isoprenoid_Synthase_Type_I"/>
    <property type="match status" value="1"/>
</dbReference>
<dbReference type="InterPro" id="IPR008949">
    <property type="entry name" value="Isoprenoid_synthase_dom_sf"/>
</dbReference>
<keyword evidence="10" id="KW-1185">Reference proteome</keyword>
<dbReference type="GO" id="GO:0004659">
    <property type="term" value="F:prenyltransferase activity"/>
    <property type="evidence" value="ECO:0007669"/>
    <property type="project" value="InterPro"/>
</dbReference>
<keyword evidence="6" id="KW-0460">Magnesium</keyword>
<reference evidence="9 10" key="1">
    <citation type="submission" date="2016-03" db="EMBL/GenBank/DDBJ databases">
        <title>Genome sequence of Rhodococcus kyotonensis KB10.</title>
        <authorList>
            <person name="Jeong H."/>
            <person name="Hong C.E."/>
            <person name="Jo S.H."/>
            <person name="Park J.M."/>
        </authorList>
    </citation>
    <scope>NUCLEOTIDE SEQUENCE [LARGE SCALE GENOMIC DNA]</scope>
    <source>
        <strain evidence="9 10">KB10</strain>
    </source>
</reference>